<proteinExistence type="predicted"/>
<dbReference type="RefSeq" id="WP_130663122.1">
    <property type="nucleotide sequence ID" value="NZ_CP088105.1"/>
</dbReference>
<keyword evidence="1" id="KW-0812">Transmembrane</keyword>
<evidence type="ECO:0000313" key="4">
    <source>
        <dbReference type="Proteomes" id="UP000291892"/>
    </source>
</evidence>
<sequence length="221" mass="24392">MAKTLVTTVPTLIGILAFSIAVGYLLKKIDGSLADWVQAIGAIAAITAGFAMAADQQHSQEVTKANERREFTRAAQVLTHAALQTVSERLDTALQPRHPLKVYALQGDRTTEMVRAMAELDTALLPSEVLPFFIQLRSYVFAVNSRISEVYDSEKRGTQDELDKKRARRPERLKSSVRVHDAAIKLFIEMQSLVVDRYGHSLLAIKTGPSLNAYPRPSTSG</sequence>
<evidence type="ECO:0000313" key="3">
    <source>
        <dbReference type="EMBL" id="TBF07144.1"/>
    </source>
</evidence>
<keyword evidence="1" id="KW-0472">Membrane</keyword>
<evidence type="ECO:0000313" key="5">
    <source>
        <dbReference type="Proteomes" id="UP000661163"/>
    </source>
</evidence>
<dbReference type="AlphaFoldDB" id="A0AAE4YLH7"/>
<dbReference type="Proteomes" id="UP000291892">
    <property type="component" value="Unassembled WGS sequence"/>
</dbReference>
<gene>
    <name evidence="3" type="ORF">ELG94_29970</name>
    <name evidence="2" type="ORF">GR217_06545</name>
</gene>
<dbReference type="EMBL" id="WUFC01000004">
    <property type="protein sequence ID" value="NEI47345.1"/>
    <property type="molecule type" value="Genomic_DNA"/>
</dbReference>
<accession>A0AAE4YLH7</accession>
<reference evidence="2 5" key="2">
    <citation type="submission" date="2019-12" db="EMBL/GenBank/DDBJ databases">
        <title>Rhizobium genotypes associated with high levels of biological nitrogen fixation by grain legumes in a temperate-maritime cropping system.</title>
        <authorList>
            <person name="Maluk M."/>
            <person name="Francesc Ferrando Molina F."/>
            <person name="Lopez Del Egido L."/>
            <person name="Lafos M."/>
            <person name="Langarica-Fuentes A."/>
            <person name="Gebre Yohannes G."/>
            <person name="Young M.W."/>
            <person name="Martin P."/>
            <person name="Gantlett R."/>
            <person name="Kenicer G."/>
            <person name="Hawes C."/>
            <person name="Begg G.S."/>
            <person name="Quilliam R.S."/>
            <person name="Squire G.R."/>
            <person name="Poole P.S."/>
            <person name="Young P.W."/>
            <person name="Iannetta P.M."/>
            <person name="James E.K."/>
        </authorList>
    </citation>
    <scope>NUCLEOTIDE SEQUENCE [LARGE SCALE GENOMIC DNA]</scope>
    <source>
        <strain evidence="2 5">JHI985</strain>
    </source>
</reference>
<comment type="caution">
    <text evidence="2">The sequence shown here is derived from an EMBL/GenBank/DDBJ whole genome shotgun (WGS) entry which is preliminary data.</text>
</comment>
<feature type="transmembrane region" description="Helical" evidence="1">
    <location>
        <begin position="6"/>
        <end position="26"/>
    </location>
</feature>
<keyword evidence="1" id="KW-1133">Transmembrane helix</keyword>
<organism evidence="2 5">
    <name type="scientific">Rhizobium ruizarguesonis</name>
    <dbReference type="NCBI Taxonomy" id="2081791"/>
    <lineage>
        <taxon>Bacteria</taxon>
        <taxon>Pseudomonadati</taxon>
        <taxon>Pseudomonadota</taxon>
        <taxon>Alphaproteobacteria</taxon>
        <taxon>Hyphomicrobiales</taxon>
        <taxon>Rhizobiaceae</taxon>
        <taxon>Rhizobium/Agrobacterium group</taxon>
        <taxon>Rhizobium</taxon>
    </lineage>
</organism>
<keyword evidence="3" id="KW-0614">Plasmid</keyword>
<dbReference type="EMBL" id="SIKX01000002">
    <property type="protein sequence ID" value="TBF07144.1"/>
    <property type="molecule type" value="Genomic_DNA"/>
</dbReference>
<evidence type="ECO:0000256" key="1">
    <source>
        <dbReference type="SAM" id="Phobius"/>
    </source>
</evidence>
<name>A0AAE4YLH7_9HYPH</name>
<reference evidence="3 4" key="1">
    <citation type="submission" date="2019-02" db="EMBL/GenBank/DDBJ databases">
        <title>The genomic architecture of introgression among sibling species of bacteria.</title>
        <authorList>
            <person name="Cavassim M.I.A."/>
            <person name="Moeskjaer S."/>
            <person name="Moslemi C."/>
            <person name="Fields B."/>
            <person name="Bachmann A."/>
            <person name="Vilhjalmsson B."/>
            <person name="Schierup M.H."/>
            <person name="Young J.P.W."/>
            <person name="Andersen S.U."/>
        </authorList>
    </citation>
    <scope>NUCLEOTIDE SEQUENCE [LARGE SCALE GENOMIC DNA]</scope>
    <source>
        <strain evidence="3 4">SM42</strain>
        <plasmid evidence="3">pSM42_Rh01</plasmid>
    </source>
</reference>
<geneLocation type="plasmid" evidence="3">
    <name>pSM42_Rh01</name>
</geneLocation>
<evidence type="ECO:0000313" key="2">
    <source>
        <dbReference type="EMBL" id="NEI47345.1"/>
    </source>
</evidence>
<dbReference type="Proteomes" id="UP000661163">
    <property type="component" value="Unassembled WGS sequence"/>
</dbReference>
<feature type="transmembrane region" description="Helical" evidence="1">
    <location>
        <begin position="33"/>
        <end position="54"/>
    </location>
</feature>
<protein>
    <submittedName>
        <fullName evidence="2">Uncharacterized protein</fullName>
    </submittedName>
</protein>